<evidence type="ECO:0000256" key="2">
    <source>
        <dbReference type="ARBA" id="ARBA00022676"/>
    </source>
</evidence>
<dbReference type="AlphaFoldDB" id="A0AAD5SDB1"/>
<name>A0AAD5SDB1_9FUNG</name>
<feature type="region of interest" description="Disordered" evidence="8">
    <location>
        <begin position="1"/>
        <end position="77"/>
    </location>
</feature>
<dbReference type="InterPro" id="IPR019236">
    <property type="entry name" value="APP1_cat"/>
</dbReference>
<feature type="compositionally biased region" description="Basic and acidic residues" evidence="8">
    <location>
        <begin position="1010"/>
        <end position="1019"/>
    </location>
</feature>
<feature type="domain" description="Phosphatidate phosphatase APP1 catalytic" evidence="10">
    <location>
        <begin position="384"/>
        <end position="529"/>
    </location>
</feature>
<evidence type="ECO:0000256" key="5">
    <source>
        <dbReference type="ARBA" id="ARBA00022989"/>
    </source>
</evidence>
<dbReference type="PANTHER" id="PTHR47844">
    <property type="entry name" value="SYNTHASE CPS1, PUTATIVE (AFU_ORTHOLOGUE AFUA_7G02500)-RELATED"/>
    <property type="match status" value="1"/>
</dbReference>
<accession>A0AAD5SDB1</accession>
<evidence type="ECO:0000313" key="11">
    <source>
        <dbReference type="EMBL" id="KAJ3052359.1"/>
    </source>
</evidence>
<feature type="transmembrane region" description="Helical" evidence="9">
    <location>
        <begin position="958"/>
        <end position="978"/>
    </location>
</feature>
<feature type="region of interest" description="Disordered" evidence="8">
    <location>
        <begin position="105"/>
        <end position="148"/>
    </location>
</feature>
<keyword evidence="4 9" id="KW-0812">Transmembrane</keyword>
<protein>
    <recommendedName>
        <fullName evidence="10">Phosphatidate phosphatase APP1 catalytic domain-containing protein</fullName>
    </recommendedName>
</protein>
<feature type="compositionally biased region" description="Low complexity" evidence="8">
    <location>
        <begin position="42"/>
        <end position="57"/>
    </location>
</feature>
<comment type="caution">
    <text evidence="11">The sequence shown here is derived from an EMBL/GenBank/DDBJ whole genome shotgun (WGS) entry which is preliminary data.</text>
</comment>
<feature type="transmembrane region" description="Helical" evidence="9">
    <location>
        <begin position="927"/>
        <end position="946"/>
    </location>
</feature>
<proteinExistence type="predicted"/>
<dbReference type="Pfam" id="PF13641">
    <property type="entry name" value="Glyco_tranf_2_3"/>
    <property type="match status" value="1"/>
</dbReference>
<feature type="compositionally biased region" description="Low complexity" evidence="8">
    <location>
        <begin position="1122"/>
        <end position="1148"/>
    </location>
</feature>
<keyword evidence="7" id="KW-0325">Glycoprotein</keyword>
<evidence type="ECO:0000259" key="10">
    <source>
        <dbReference type="Pfam" id="PF09949"/>
    </source>
</evidence>
<dbReference type="EMBL" id="JADGJD010000301">
    <property type="protein sequence ID" value="KAJ3052359.1"/>
    <property type="molecule type" value="Genomic_DNA"/>
</dbReference>
<keyword evidence="12" id="KW-1185">Reference proteome</keyword>
<comment type="subcellular location">
    <subcellularLocation>
        <location evidence="1">Membrane</location>
    </subcellularLocation>
</comment>
<dbReference type="InterPro" id="IPR029044">
    <property type="entry name" value="Nucleotide-diphossugar_trans"/>
</dbReference>
<dbReference type="GO" id="GO:0016757">
    <property type="term" value="F:glycosyltransferase activity"/>
    <property type="evidence" value="ECO:0007669"/>
    <property type="project" value="UniProtKB-KW"/>
</dbReference>
<evidence type="ECO:0000256" key="7">
    <source>
        <dbReference type="ARBA" id="ARBA00023180"/>
    </source>
</evidence>
<gene>
    <name evidence="11" type="ORF">HK097_006454</name>
</gene>
<keyword evidence="5 9" id="KW-1133">Transmembrane helix</keyword>
<keyword evidence="2" id="KW-0328">Glycosyltransferase</keyword>
<reference evidence="11" key="1">
    <citation type="submission" date="2020-05" db="EMBL/GenBank/DDBJ databases">
        <title>Phylogenomic resolution of chytrid fungi.</title>
        <authorList>
            <person name="Stajich J.E."/>
            <person name="Amses K."/>
            <person name="Simmons R."/>
            <person name="Seto K."/>
            <person name="Myers J."/>
            <person name="Bonds A."/>
            <person name="Quandt C.A."/>
            <person name="Barry K."/>
            <person name="Liu P."/>
            <person name="Grigoriev I."/>
            <person name="Longcore J.E."/>
            <person name="James T.Y."/>
        </authorList>
    </citation>
    <scope>NUCLEOTIDE SEQUENCE</scope>
    <source>
        <strain evidence="11">JEL0318</strain>
    </source>
</reference>
<evidence type="ECO:0000313" key="12">
    <source>
        <dbReference type="Proteomes" id="UP001212841"/>
    </source>
</evidence>
<dbReference type="Gene3D" id="3.90.550.10">
    <property type="entry name" value="Spore Coat Polysaccharide Biosynthesis Protein SpsA, Chain A"/>
    <property type="match status" value="1"/>
</dbReference>
<evidence type="ECO:0000256" key="4">
    <source>
        <dbReference type="ARBA" id="ARBA00022692"/>
    </source>
</evidence>
<dbReference type="CDD" id="cd06434">
    <property type="entry name" value="GT2_HAS"/>
    <property type="match status" value="1"/>
</dbReference>
<evidence type="ECO:0000256" key="9">
    <source>
        <dbReference type="SAM" id="Phobius"/>
    </source>
</evidence>
<feature type="region of interest" description="Disordered" evidence="8">
    <location>
        <begin position="1114"/>
        <end position="1148"/>
    </location>
</feature>
<keyword evidence="3" id="KW-0808">Transferase</keyword>
<dbReference type="Proteomes" id="UP001212841">
    <property type="component" value="Unassembled WGS sequence"/>
</dbReference>
<dbReference type="GO" id="GO:0008195">
    <property type="term" value="F:phosphatidate phosphatase activity"/>
    <property type="evidence" value="ECO:0007669"/>
    <property type="project" value="InterPro"/>
</dbReference>
<organism evidence="11 12">
    <name type="scientific">Rhizophlyctis rosea</name>
    <dbReference type="NCBI Taxonomy" id="64517"/>
    <lineage>
        <taxon>Eukaryota</taxon>
        <taxon>Fungi</taxon>
        <taxon>Fungi incertae sedis</taxon>
        <taxon>Chytridiomycota</taxon>
        <taxon>Chytridiomycota incertae sedis</taxon>
        <taxon>Chytridiomycetes</taxon>
        <taxon>Rhizophlyctidales</taxon>
        <taxon>Rhizophlyctidaceae</taxon>
        <taxon>Rhizophlyctis</taxon>
    </lineage>
</organism>
<evidence type="ECO:0000256" key="3">
    <source>
        <dbReference type="ARBA" id="ARBA00022679"/>
    </source>
</evidence>
<dbReference type="SUPFAM" id="SSF53448">
    <property type="entry name" value="Nucleotide-diphospho-sugar transferases"/>
    <property type="match status" value="1"/>
</dbReference>
<dbReference type="Pfam" id="PF09949">
    <property type="entry name" value="APP1_cat"/>
    <property type="match status" value="1"/>
</dbReference>
<evidence type="ECO:0000256" key="6">
    <source>
        <dbReference type="ARBA" id="ARBA00023136"/>
    </source>
</evidence>
<dbReference type="InterPro" id="IPR052427">
    <property type="entry name" value="Glycosyltrans_GT2/GT47"/>
</dbReference>
<evidence type="ECO:0000256" key="8">
    <source>
        <dbReference type="SAM" id="MobiDB-lite"/>
    </source>
</evidence>
<evidence type="ECO:0000256" key="1">
    <source>
        <dbReference type="ARBA" id="ARBA00004370"/>
    </source>
</evidence>
<sequence>MSNLWSRTAGKIASFSAMVGERPPSPSSPRAPRSPRFRPRSIRTASSRSASPSSSISGKETLFTEGDPATPATPTPNKDVIEHILFFPTYAHHKPTPAQEARIAALSRPPPPDPAQAALDGKLESPGGKVPFDIPPRVSSKASDGSTLPETFDGKLEIASQQAAINIDYDIAAESPKPQEVEGADETDWVVQVRGWAFATNMKSLTRRVLVSVTRKIFSASFLNTRATPEHLSNYDDRVGLFLANSREYINVRVAIVGLAPSEKVLAQRRSAARAEASDSEYENPESIFLDSHDEMNDDEGKGVEFDKLETDGPGVYAATFRTDDDGFFSGSITLPNNVVEMWRREHGEDVLDHHAVRVVAFKPGNAATLHSFSSVELIPPTGISLISDVDDTIKDSSVHIGKVAAFNAAFFAEPKEVTGMADCYNFMRAKGVRFHYVSGGPYQLYPMVSQFLQTHSFPTGSLNLRDVWEGRDTMTTQKYKHQIITGIFKDFPLRKFILVGDSGEKDIEIYSGTHAVSPRQVVKIFIRDVTTGSNLASRLAHHAGDMDADVESFIPTAGQVTAQQAVLMGAAQGVPAIQVRCQLAYSGVRDGGWKLFKNPDEILVDEVVRGALEEVLAYCLYKPLQPRRHPRYKPHRDVTIVVPTIDSGEEIKLAIRTWLKSDPYGIIFVTIPSAFDALEGLAREVDPQKNKIKVITVKKPNKRCQMVAGANHVKTEITVFCDDDVLWPETMLKWMLAPFEDKQMGGVGTSQAVLPVRKRFTIWEVLAAFRISMRNIEIVSTTYIDGGVCCLSGRTAAYRTKILRDPDFQWKFTHEFWLGKYHQHSGDDKFLTRWLHSHAYKSFIQACPEAELQSTFKDNWRFLKQLLRWTRNTWRSDFRSLFSERYIWSRHPFVAFTMLDKIFNPITLLAGPITVTYLCTRPDRTLPIWTVIVSYLLWLTITRLIKYMPHFVKRPQDVIAIPVWLIFNIYFAIMKIYCLCTLHITDWGTRAGADDTHDEGEDMAIYEPHWQDGRKDQDGGSAPPMPKADEAEHDPDAIHVSTGQNIRAQDPCHAAINIRPPESVVVPMGGGGHPQMTQMKQHPGLQHLYHHQQQQQGVGSPAHRSLNLSVMTGFTAGDLGSSGPSTPGTSGTSRGSRGTQGSSERMV</sequence>
<dbReference type="GO" id="GO:0016020">
    <property type="term" value="C:membrane"/>
    <property type="evidence" value="ECO:0007669"/>
    <property type="project" value="UniProtKB-SubCell"/>
</dbReference>
<feature type="region of interest" description="Disordered" evidence="8">
    <location>
        <begin position="1009"/>
        <end position="1033"/>
    </location>
</feature>
<dbReference type="PANTHER" id="PTHR47844:SF1">
    <property type="entry name" value="EXOSTOSIN-LIKE 2"/>
    <property type="match status" value="1"/>
</dbReference>
<keyword evidence="6 9" id="KW-0472">Membrane</keyword>